<gene>
    <name evidence="3" type="ORF">MKW98_020082</name>
</gene>
<name>A0AAD4S1A3_9MAGN</name>
<dbReference type="SUPFAM" id="SSF103657">
    <property type="entry name" value="BAR/IMD domain-like"/>
    <property type="match status" value="1"/>
</dbReference>
<dbReference type="PANTHER" id="PTHR34119:SF1">
    <property type="entry name" value="OS04G0394700 PROTEIN"/>
    <property type="match status" value="1"/>
</dbReference>
<protein>
    <submittedName>
        <fullName evidence="3">Uncharacterized protein</fullName>
    </submittedName>
</protein>
<evidence type="ECO:0000313" key="4">
    <source>
        <dbReference type="Proteomes" id="UP001202328"/>
    </source>
</evidence>
<proteinExistence type="predicted"/>
<organism evidence="3 4">
    <name type="scientific">Papaver atlanticum</name>
    <dbReference type="NCBI Taxonomy" id="357466"/>
    <lineage>
        <taxon>Eukaryota</taxon>
        <taxon>Viridiplantae</taxon>
        <taxon>Streptophyta</taxon>
        <taxon>Embryophyta</taxon>
        <taxon>Tracheophyta</taxon>
        <taxon>Spermatophyta</taxon>
        <taxon>Magnoliopsida</taxon>
        <taxon>Ranunculales</taxon>
        <taxon>Papaveraceae</taxon>
        <taxon>Papaveroideae</taxon>
        <taxon>Papaver</taxon>
    </lineage>
</organism>
<dbReference type="EMBL" id="JAJJMB010015809">
    <property type="protein sequence ID" value="KAI3852083.1"/>
    <property type="molecule type" value="Genomic_DNA"/>
</dbReference>
<dbReference type="AlphaFoldDB" id="A0AAD4S1A3"/>
<accession>A0AAD4S1A3</accession>
<evidence type="ECO:0000256" key="2">
    <source>
        <dbReference type="SAM" id="Phobius"/>
    </source>
</evidence>
<dbReference type="InterPro" id="IPR027267">
    <property type="entry name" value="AH/BAR_dom_sf"/>
</dbReference>
<sequence>MESSWEKLKGIALSQHQNHKQDDKRLCFRPCPKILDDFTQASKDMHDMRKCNDNIFYVAVAAANSASVNIYICFSDFVTCLIVSLHVLTSKFFRIHFRILKVFEGTGYLSKRSHIFQMITPYESILNQLQTMEELKQQCDGKRNMYQGLFATQREKERSRKDENVSSQHLQAASNEYEQEAICFLSCLKSLKEAQTRSFITQAVQHHATQISLFSKGLKSLEAVDLELRSVAEHRDNAYNSNGLRDHYQERCPSLSDTCNNSPYTLLLELKKHEMNLRANEMKGSSNIKRASEKLNPLLSSQKPGEDHVLPDPPSDRITGLVQSTMVRRSQDLYAIIDKRLTPSSAAAYPLPMPPQTHKCRRSNYVPLSDSKEI</sequence>
<keyword evidence="2" id="KW-0812">Transmembrane</keyword>
<keyword evidence="2" id="KW-0472">Membrane</keyword>
<reference evidence="3" key="1">
    <citation type="submission" date="2022-04" db="EMBL/GenBank/DDBJ databases">
        <title>A functionally conserved STORR gene fusion in Papaver species that diverged 16.8 million years ago.</title>
        <authorList>
            <person name="Catania T."/>
        </authorList>
    </citation>
    <scope>NUCLEOTIDE SEQUENCE</scope>
    <source>
        <strain evidence="3">S-188037</strain>
    </source>
</reference>
<comment type="caution">
    <text evidence="3">The sequence shown here is derived from an EMBL/GenBank/DDBJ whole genome shotgun (WGS) entry which is preliminary data.</text>
</comment>
<evidence type="ECO:0000313" key="3">
    <source>
        <dbReference type="EMBL" id="KAI3852083.1"/>
    </source>
</evidence>
<evidence type="ECO:0000256" key="1">
    <source>
        <dbReference type="SAM" id="MobiDB-lite"/>
    </source>
</evidence>
<dbReference type="InterPro" id="IPR037488">
    <property type="entry name" value="At2g33490-like"/>
</dbReference>
<feature type="transmembrane region" description="Helical" evidence="2">
    <location>
        <begin position="55"/>
        <end position="88"/>
    </location>
</feature>
<keyword evidence="4" id="KW-1185">Reference proteome</keyword>
<dbReference type="Gene3D" id="1.20.1270.60">
    <property type="entry name" value="Arfaptin homology (AH) domain/BAR domain"/>
    <property type="match status" value="1"/>
</dbReference>
<feature type="region of interest" description="Disordered" evidence="1">
    <location>
        <begin position="347"/>
        <end position="374"/>
    </location>
</feature>
<keyword evidence="2" id="KW-1133">Transmembrane helix</keyword>
<dbReference type="PANTHER" id="PTHR34119">
    <property type="entry name" value="HYDROXYPROLINE-RICH GLYCOPROTEIN-LIKE"/>
    <property type="match status" value="1"/>
</dbReference>
<dbReference type="Proteomes" id="UP001202328">
    <property type="component" value="Unassembled WGS sequence"/>
</dbReference>